<feature type="region of interest" description="Disordered" evidence="1">
    <location>
        <begin position="639"/>
        <end position="664"/>
    </location>
</feature>
<dbReference type="EMBL" id="JADBDZ010000001">
    <property type="protein sequence ID" value="MBE1534504.1"/>
    <property type="molecule type" value="Genomic_DNA"/>
</dbReference>
<dbReference type="RefSeq" id="WP_318784250.1">
    <property type="nucleotide sequence ID" value="NZ_JADBDZ010000001.1"/>
</dbReference>
<protein>
    <recommendedName>
        <fullName evidence="5">Endonuclease/exonuclease/phosphatase domain-containing protein</fullName>
    </recommendedName>
</protein>
<evidence type="ECO:0000256" key="2">
    <source>
        <dbReference type="SAM" id="Phobius"/>
    </source>
</evidence>
<accession>A0ABR9JV97</accession>
<dbReference type="Gene3D" id="3.60.10.10">
    <property type="entry name" value="Endonuclease/exonuclease/phosphatase"/>
    <property type="match status" value="1"/>
</dbReference>
<dbReference type="CDD" id="cd04486">
    <property type="entry name" value="YhcR_OBF_like"/>
    <property type="match status" value="1"/>
</dbReference>
<feature type="compositionally biased region" description="Basic and acidic residues" evidence="1">
    <location>
        <begin position="639"/>
        <end position="656"/>
    </location>
</feature>
<name>A0ABR9JV97_9ACTN</name>
<comment type="caution">
    <text evidence="3">The sequence shown here is derived from an EMBL/GenBank/DDBJ whole genome shotgun (WGS) entry which is preliminary data.</text>
</comment>
<organism evidence="3 4">
    <name type="scientific">Actinomadura algeriensis</name>
    <dbReference type="NCBI Taxonomy" id="1679523"/>
    <lineage>
        <taxon>Bacteria</taxon>
        <taxon>Bacillati</taxon>
        <taxon>Actinomycetota</taxon>
        <taxon>Actinomycetes</taxon>
        <taxon>Streptosporangiales</taxon>
        <taxon>Thermomonosporaceae</taxon>
        <taxon>Actinomadura</taxon>
    </lineage>
</organism>
<evidence type="ECO:0000313" key="3">
    <source>
        <dbReference type="EMBL" id="MBE1534504.1"/>
    </source>
</evidence>
<keyword evidence="4" id="KW-1185">Reference proteome</keyword>
<feature type="transmembrane region" description="Helical" evidence="2">
    <location>
        <begin position="40"/>
        <end position="61"/>
    </location>
</feature>
<sequence>MPSFSVFGADHETIMEFGVAYTGGPGRPRRPRTVRALGRIRAFGAFPALAGAAILAVPLGVVPSVAHAAPRPARIHDVQGAAHVSPLKGATVVGVPGVVTAVTGTGFWMQDPKPDRRAATSEGIFVFTRSRPGVGPGEAVRVDGRVSEFRPGGAESGGLTRTEIGATKVEVAGRATVPSPVLLGPKGVMPPTSVVKLGHGNVERGGAFDPGRNGLDFYEALEGMQVRLRDAVAVGPTRHGELPVLPAGGAGAGTRTGRGGILQRDGDANPERVVLDDALAPLPVVNVGDRLPGDSVGVVDYSLGRFKVLPSATPRHAAGGLPREATRAQRPGELAIATIGLGGLSPNTPRDRFRALAADIVEGLASPDLIAVDGLQDNSGSADDGIVAADQTVAELITAISAAGGPAYEWRSVEPRDNADGGAKGSNPRVGFLFRTDRGLTFVDRPAQSGTLPDEPATEESDPAVTPVRAVAQGRTAGLSRSPGRIAPGDTVWSGTRKPLAGEVTWQGERIIVVAGEWYPSTADDEPLFGRAQPPQSPTRWRRDAQAKVVAGFVRSVQKVDRNANVVVAGRLNDTPESLPVQKLTETGLTDLPAGLPPKDRYTAVTDGNAQALDHIMLSESLKRRKHEYDIVHRTAEYADNPGEHDPTVVRIDLGKKTPGRTAG</sequence>
<proteinExistence type="predicted"/>
<feature type="region of interest" description="Disordered" evidence="1">
    <location>
        <begin position="444"/>
        <end position="494"/>
    </location>
</feature>
<dbReference type="PANTHER" id="PTHR42834:SF1">
    <property type="entry name" value="ENDONUCLEASE_EXONUCLEASE_PHOSPHATASE FAMILY PROTEIN (AFU_ORTHOLOGUE AFUA_3G09210)"/>
    <property type="match status" value="1"/>
</dbReference>
<dbReference type="SUPFAM" id="SSF56219">
    <property type="entry name" value="DNase I-like"/>
    <property type="match status" value="1"/>
</dbReference>
<evidence type="ECO:0000256" key="1">
    <source>
        <dbReference type="SAM" id="MobiDB-lite"/>
    </source>
</evidence>
<evidence type="ECO:0008006" key="5">
    <source>
        <dbReference type="Google" id="ProtNLM"/>
    </source>
</evidence>
<dbReference type="InterPro" id="IPR036691">
    <property type="entry name" value="Endo/exonu/phosph_ase_sf"/>
</dbReference>
<evidence type="ECO:0000313" key="4">
    <source>
        <dbReference type="Proteomes" id="UP000627838"/>
    </source>
</evidence>
<gene>
    <name evidence="3" type="ORF">H4W34_004337</name>
</gene>
<dbReference type="Proteomes" id="UP000627838">
    <property type="component" value="Unassembled WGS sequence"/>
</dbReference>
<keyword evidence="2" id="KW-0812">Transmembrane</keyword>
<keyword evidence="2" id="KW-0472">Membrane</keyword>
<keyword evidence="2" id="KW-1133">Transmembrane helix</keyword>
<reference evidence="3 4" key="1">
    <citation type="submission" date="2020-10" db="EMBL/GenBank/DDBJ databases">
        <title>Sequencing the genomes of 1000 actinobacteria strains.</title>
        <authorList>
            <person name="Klenk H.-P."/>
        </authorList>
    </citation>
    <scope>NUCLEOTIDE SEQUENCE [LARGE SCALE GENOMIC DNA]</scope>
    <source>
        <strain evidence="3 4">DSM 46744</strain>
    </source>
</reference>
<dbReference type="PANTHER" id="PTHR42834">
    <property type="entry name" value="ENDONUCLEASE/EXONUCLEASE/PHOSPHATASE FAMILY PROTEIN (AFU_ORTHOLOGUE AFUA_3G09210)"/>
    <property type="match status" value="1"/>
</dbReference>